<protein>
    <submittedName>
        <fullName evidence="2">Uncharacterized protein</fullName>
    </submittedName>
</protein>
<evidence type="ECO:0000313" key="2">
    <source>
        <dbReference type="EMBL" id="WVZ79949.1"/>
    </source>
</evidence>
<dbReference type="EMBL" id="CP144750">
    <property type="protein sequence ID" value="WVZ79949.1"/>
    <property type="molecule type" value="Genomic_DNA"/>
</dbReference>
<proteinExistence type="predicted"/>
<name>A0AAQ3TT14_PASNO</name>
<gene>
    <name evidence="2" type="ORF">U9M48_027471</name>
</gene>
<reference evidence="2 3" key="1">
    <citation type="submission" date="2024-02" db="EMBL/GenBank/DDBJ databases">
        <title>High-quality chromosome-scale genome assembly of Pensacola bahiagrass (Paspalum notatum Flugge var. saurae).</title>
        <authorList>
            <person name="Vega J.M."/>
            <person name="Podio M."/>
            <person name="Orjuela J."/>
            <person name="Siena L.A."/>
            <person name="Pessino S.C."/>
            <person name="Combes M.C."/>
            <person name="Mariac C."/>
            <person name="Albertini E."/>
            <person name="Pupilli F."/>
            <person name="Ortiz J.P.A."/>
            <person name="Leblanc O."/>
        </authorList>
    </citation>
    <scope>NUCLEOTIDE SEQUENCE [LARGE SCALE GENOMIC DNA]</scope>
    <source>
        <strain evidence="2">R1</strain>
        <tissue evidence="2">Leaf</tissue>
    </source>
</reference>
<dbReference type="Proteomes" id="UP001341281">
    <property type="component" value="Chromosome 06"/>
</dbReference>
<keyword evidence="1" id="KW-1133">Transmembrane helix</keyword>
<keyword evidence="3" id="KW-1185">Reference proteome</keyword>
<feature type="transmembrane region" description="Helical" evidence="1">
    <location>
        <begin position="55"/>
        <end position="77"/>
    </location>
</feature>
<accession>A0AAQ3TT14</accession>
<organism evidence="2 3">
    <name type="scientific">Paspalum notatum var. saurae</name>
    <dbReference type="NCBI Taxonomy" id="547442"/>
    <lineage>
        <taxon>Eukaryota</taxon>
        <taxon>Viridiplantae</taxon>
        <taxon>Streptophyta</taxon>
        <taxon>Embryophyta</taxon>
        <taxon>Tracheophyta</taxon>
        <taxon>Spermatophyta</taxon>
        <taxon>Magnoliopsida</taxon>
        <taxon>Liliopsida</taxon>
        <taxon>Poales</taxon>
        <taxon>Poaceae</taxon>
        <taxon>PACMAD clade</taxon>
        <taxon>Panicoideae</taxon>
        <taxon>Andropogonodae</taxon>
        <taxon>Paspaleae</taxon>
        <taxon>Paspalinae</taxon>
        <taxon>Paspalum</taxon>
    </lineage>
</organism>
<evidence type="ECO:0000313" key="3">
    <source>
        <dbReference type="Proteomes" id="UP001341281"/>
    </source>
</evidence>
<sequence>MAWCCSQILRISINGNYLLPVIAAVNQLSYNRFNYCWSSVAKSTPKELRKSFNTLSFGSIGMLVSLKGLALMCRLFFSQLPQKDTHGVRLVPRPLKISS</sequence>
<keyword evidence="1" id="KW-0472">Membrane</keyword>
<evidence type="ECO:0000256" key="1">
    <source>
        <dbReference type="SAM" id="Phobius"/>
    </source>
</evidence>
<keyword evidence="1" id="KW-0812">Transmembrane</keyword>
<dbReference type="AlphaFoldDB" id="A0AAQ3TT14"/>